<dbReference type="PANTHER" id="PTHR12542:SF96">
    <property type="entry name" value="EXOCYST COMPLEX COMPONENT EXO70B1"/>
    <property type="match status" value="1"/>
</dbReference>
<evidence type="ECO:0000256" key="1">
    <source>
        <dbReference type="ARBA" id="ARBA00006756"/>
    </source>
</evidence>
<comment type="similarity">
    <text evidence="1 3">Belongs to the EXO70 family.</text>
</comment>
<keyword evidence="3" id="KW-0653">Protein transport</keyword>
<evidence type="ECO:0000259" key="4">
    <source>
        <dbReference type="Pfam" id="PF03081"/>
    </source>
</evidence>
<dbReference type="InterPro" id="IPR046364">
    <property type="entry name" value="Exo70_C"/>
</dbReference>
<dbReference type="InterPro" id="IPR016159">
    <property type="entry name" value="Cullin_repeat-like_dom_sf"/>
</dbReference>
<dbReference type="GO" id="GO:0006887">
    <property type="term" value="P:exocytosis"/>
    <property type="evidence" value="ECO:0007669"/>
    <property type="project" value="UniProtKB-KW"/>
</dbReference>
<dbReference type="InterPro" id="IPR004140">
    <property type="entry name" value="Exo70"/>
</dbReference>
<comment type="function">
    <text evidence="3">Component of the exocyst complex.</text>
</comment>
<evidence type="ECO:0000313" key="6">
    <source>
        <dbReference type="Proteomes" id="UP000242715"/>
    </source>
</evidence>
<evidence type="ECO:0000313" key="5">
    <source>
        <dbReference type="EMBL" id="GAU44395.1"/>
    </source>
</evidence>
<organism evidence="5 6">
    <name type="scientific">Trifolium subterraneum</name>
    <name type="common">Subterranean clover</name>
    <dbReference type="NCBI Taxonomy" id="3900"/>
    <lineage>
        <taxon>Eukaryota</taxon>
        <taxon>Viridiplantae</taxon>
        <taxon>Streptophyta</taxon>
        <taxon>Embryophyta</taxon>
        <taxon>Tracheophyta</taxon>
        <taxon>Spermatophyta</taxon>
        <taxon>Magnoliopsida</taxon>
        <taxon>eudicotyledons</taxon>
        <taxon>Gunneridae</taxon>
        <taxon>Pentapetalae</taxon>
        <taxon>rosids</taxon>
        <taxon>fabids</taxon>
        <taxon>Fabales</taxon>
        <taxon>Fabaceae</taxon>
        <taxon>Papilionoideae</taxon>
        <taxon>50 kb inversion clade</taxon>
        <taxon>NPAAA clade</taxon>
        <taxon>Hologalegina</taxon>
        <taxon>IRL clade</taxon>
        <taxon>Trifolieae</taxon>
        <taxon>Trifolium</taxon>
    </lineage>
</organism>
<evidence type="ECO:0000256" key="2">
    <source>
        <dbReference type="ARBA" id="ARBA00022448"/>
    </source>
</evidence>
<feature type="domain" description="Exocyst complex subunit Exo70 C-terminal" evidence="4">
    <location>
        <begin position="128"/>
        <end position="487"/>
    </location>
</feature>
<gene>
    <name evidence="5" type="ORF">TSUD_246210</name>
</gene>
<dbReference type="GO" id="GO:0005546">
    <property type="term" value="F:phosphatidylinositol-4,5-bisphosphate binding"/>
    <property type="evidence" value="ECO:0007669"/>
    <property type="project" value="InterPro"/>
</dbReference>
<keyword evidence="2 3" id="KW-0813">Transport</keyword>
<dbReference type="Pfam" id="PF03081">
    <property type="entry name" value="Exo70_C"/>
    <property type="match status" value="1"/>
</dbReference>
<evidence type="ECO:0000256" key="3">
    <source>
        <dbReference type="RuleBase" id="RU365026"/>
    </source>
</evidence>
<dbReference type="PANTHER" id="PTHR12542">
    <property type="entry name" value="EXOCYST COMPLEX PROTEIN EXO70"/>
    <property type="match status" value="1"/>
</dbReference>
<dbReference type="GO" id="GO:0000145">
    <property type="term" value="C:exocyst"/>
    <property type="evidence" value="ECO:0007669"/>
    <property type="project" value="InterPro"/>
</dbReference>
<name>A0A2Z6P7V0_TRISU</name>
<dbReference type="AlphaFoldDB" id="A0A2Z6P7V0"/>
<dbReference type="EMBL" id="DF974040">
    <property type="protein sequence ID" value="GAU44395.1"/>
    <property type="molecule type" value="Genomic_DNA"/>
</dbReference>
<proteinExistence type="inferred from homology"/>
<reference evidence="6" key="1">
    <citation type="journal article" date="2017" name="Front. Plant Sci.">
        <title>Climate Clever Clovers: New Paradigm to Reduce the Environmental Footprint of Ruminants by Breeding Low Methanogenic Forages Utilizing Haplotype Variation.</title>
        <authorList>
            <person name="Kaur P."/>
            <person name="Appels R."/>
            <person name="Bayer P.E."/>
            <person name="Keeble-Gagnere G."/>
            <person name="Wang J."/>
            <person name="Hirakawa H."/>
            <person name="Shirasawa K."/>
            <person name="Vercoe P."/>
            <person name="Stefanova K."/>
            <person name="Durmic Z."/>
            <person name="Nichols P."/>
            <person name="Revell C."/>
            <person name="Isobe S.N."/>
            <person name="Edwards D."/>
            <person name="Erskine W."/>
        </authorList>
    </citation>
    <scope>NUCLEOTIDE SEQUENCE [LARGE SCALE GENOMIC DNA]</scope>
    <source>
        <strain evidence="6">cv. Daliak</strain>
    </source>
</reference>
<protein>
    <recommendedName>
        <fullName evidence="3">Exocyst subunit Exo70 family protein</fullName>
    </recommendedName>
</protein>
<dbReference type="OrthoDB" id="1400858at2759"/>
<dbReference type="Proteomes" id="UP000242715">
    <property type="component" value="Unassembled WGS sequence"/>
</dbReference>
<dbReference type="Gene3D" id="1.20.1280.170">
    <property type="entry name" value="Exocyst complex component Exo70"/>
    <property type="match status" value="1"/>
</dbReference>
<keyword evidence="3" id="KW-0268">Exocytosis</keyword>
<dbReference type="SUPFAM" id="SSF74788">
    <property type="entry name" value="Cullin repeat-like"/>
    <property type="match status" value="1"/>
</dbReference>
<dbReference type="GO" id="GO:0015031">
    <property type="term" value="P:protein transport"/>
    <property type="evidence" value="ECO:0007669"/>
    <property type="project" value="UniProtKB-KW"/>
</dbReference>
<accession>A0A2Z6P7V0</accession>
<sequence>MEQFRTYVYAIQKENFHVINTLSEQLKEYFADASEFVLSGGRMDSLFKPIENLILMMDMVPPETMNKLHEMAKLMVSTGLEKECYNVYSSCRREWLEGLVKQLLGLENLTIEDVNKISWNDLKHQIRSWIKASKVALKILFPTERRLCDLIFFGFSTVANLSFTEVCWGCTIHLLNFSEAAANRSRSPDLLFTILDMFETLRDLIPEFESLFCDQFSVSLRNEANTTLKKLAKAIVEIFMELENVIRQDLAKTAVPDGGIHPLIRYTMKYLCLICDYRPTLEQVFEDHGHLLREYPKLDDSVPSSSSLSLHMDRIMEVLESNLIAKSKIYKDSALGYVFLMNSNEYILQKTKNNDIRKLLSDDVIQKHKANVLYNYDQYRRSSWQQVMRFLKWDNNGSVSPKMVVKSMKKKLKSFNILFEEICRVQSLWFILDEHLKEDIITNIKKKLLPMYGNFIGMFQKSVEELGKHADKYIMYGMEDVEARLDDLFRGSSASTDRCSKVFWKTI</sequence>
<keyword evidence="6" id="KW-1185">Reference proteome</keyword>